<dbReference type="Proteomes" id="UP000199249">
    <property type="component" value="Unassembled WGS sequence"/>
</dbReference>
<dbReference type="STRING" id="651662.SAMN04488069_11424"/>
<keyword evidence="2" id="KW-1185">Reference proteome</keyword>
<protein>
    <recommendedName>
        <fullName evidence="3">Antitoxin VbhA domain-containing protein</fullName>
    </recommendedName>
</protein>
<dbReference type="AlphaFoldDB" id="A0A1H3MVK2"/>
<evidence type="ECO:0000313" key="1">
    <source>
        <dbReference type="EMBL" id="SDY80616.1"/>
    </source>
</evidence>
<proteinExistence type="predicted"/>
<accession>A0A1H3MVK2</accession>
<sequence length="71" mass="7823">MRHILFEKCLLETPPVALPPSPPSTTRRLLGINRALQLSGMPPPSAASQILMARYVAGHLSLAEIMPHLWQ</sequence>
<dbReference type="OrthoDB" id="9943188at2"/>
<organism evidence="1 2">
    <name type="scientific">Hymenobacter psychrophilus</name>
    <dbReference type="NCBI Taxonomy" id="651662"/>
    <lineage>
        <taxon>Bacteria</taxon>
        <taxon>Pseudomonadati</taxon>
        <taxon>Bacteroidota</taxon>
        <taxon>Cytophagia</taxon>
        <taxon>Cytophagales</taxon>
        <taxon>Hymenobacteraceae</taxon>
        <taxon>Hymenobacter</taxon>
    </lineage>
</organism>
<name>A0A1H3MVK2_9BACT</name>
<evidence type="ECO:0000313" key="2">
    <source>
        <dbReference type="Proteomes" id="UP000199249"/>
    </source>
</evidence>
<reference evidence="2" key="1">
    <citation type="submission" date="2016-10" db="EMBL/GenBank/DDBJ databases">
        <authorList>
            <person name="Varghese N."/>
            <person name="Submissions S."/>
        </authorList>
    </citation>
    <scope>NUCLEOTIDE SEQUENCE [LARGE SCALE GENOMIC DNA]</scope>
    <source>
        <strain evidence="2">CGMCC 1.8975</strain>
    </source>
</reference>
<evidence type="ECO:0008006" key="3">
    <source>
        <dbReference type="Google" id="ProtNLM"/>
    </source>
</evidence>
<dbReference type="EMBL" id="FNOV01000014">
    <property type="protein sequence ID" value="SDY80616.1"/>
    <property type="molecule type" value="Genomic_DNA"/>
</dbReference>
<dbReference type="RefSeq" id="WP_139255300.1">
    <property type="nucleotide sequence ID" value="NZ_FNOV01000014.1"/>
</dbReference>
<gene>
    <name evidence="1" type="ORF">SAMN04488069_11424</name>
</gene>